<comment type="caution">
    <text evidence="8">The sequence shown here is derived from an EMBL/GenBank/DDBJ whole genome shotgun (WGS) entry which is preliminary data.</text>
</comment>
<dbReference type="InterPro" id="IPR000412">
    <property type="entry name" value="ABC_2_transport"/>
</dbReference>
<proteinExistence type="inferred from homology"/>
<feature type="transmembrane region" description="Helical" evidence="6">
    <location>
        <begin position="21"/>
        <end position="40"/>
    </location>
</feature>
<evidence type="ECO:0000259" key="7">
    <source>
        <dbReference type="PROSITE" id="PS51012"/>
    </source>
</evidence>
<sequence length="245" mass="25993">MRALYRITAVELTLFLRDPAAYFWTLIFPVALVAIIGIIPSAHEFSAELGGRVIDYYTPVALVTSYAFLGLFVTPGYLVGYREKGVLRRLSTTPVGPARVLTAQLSVQTATAVVTTVLVLGMSAMLWDVELPDHVGGFLLAFLLSVTAILAIGSFLAAVVPTSKAVNAMGSTLFFPLMFFAGLYVPTELLPAPVPAIADFTPLGAAVEAFGNAAENGWPGITPSAVLAGYAAVFGLAAARFFRWE</sequence>
<dbReference type="RefSeq" id="WP_184639940.1">
    <property type="nucleotide sequence ID" value="NZ_BAABKT010000018.1"/>
</dbReference>
<keyword evidence="5" id="KW-0046">Antibiotic resistance</keyword>
<dbReference type="Proteomes" id="UP000578077">
    <property type="component" value="Unassembled WGS sequence"/>
</dbReference>
<dbReference type="PIRSF" id="PIRSF006648">
    <property type="entry name" value="DrrB"/>
    <property type="match status" value="1"/>
</dbReference>
<dbReference type="InterPro" id="IPR013525">
    <property type="entry name" value="ABC2_TM"/>
</dbReference>
<keyword evidence="3 6" id="KW-1133">Transmembrane helix</keyword>
<keyword evidence="2 6" id="KW-0812">Transmembrane</keyword>
<dbReference type="GO" id="GO:0046677">
    <property type="term" value="P:response to antibiotic"/>
    <property type="evidence" value="ECO:0007669"/>
    <property type="project" value="UniProtKB-KW"/>
</dbReference>
<protein>
    <recommendedName>
        <fullName evidence="6">Transport permease protein</fullName>
    </recommendedName>
</protein>
<keyword evidence="6" id="KW-1003">Cell membrane</keyword>
<evidence type="ECO:0000256" key="6">
    <source>
        <dbReference type="RuleBase" id="RU361157"/>
    </source>
</evidence>
<keyword evidence="9" id="KW-1185">Reference proteome</keyword>
<dbReference type="InterPro" id="IPR047817">
    <property type="entry name" value="ABC2_TM_bact-type"/>
</dbReference>
<evidence type="ECO:0000313" key="8">
    <source>
        <dbReference type="EMBL" id="MBB6000988.1"/>
    </source>
</evidence>
<dbReference type="PANTHER" id="PTHR43027:SF2">
    <property type="entry name" value="TRANSPORT PERMEASE PROTEIN"/>
    <property type="match status" value="1"/>
</dbReference>
<accession>A0A841EJM0</accession>
<name>A0A841EJM0_9ACTN</name>
<dbReference type="PANTHER" id="PTHR43027">
    <property type="entry name" value="DOXORUBICIN RESISTANCE ABC TRANSPORTER PERMEASE PROTEIN DRRC-RELATED"/>
    <property type="match status" value="1"/>
</dbReference>
<dbReference type="Pfam" id="PF01061">
    <property type="entry name" value="ABC2_membrane"/>
    <property type="match status" value="1"/>
</dbReference>
<keyword evidence="6" id="KW-0813">Transport</keyword>
<evidence type="ECO:0000256" key="4">
    <source>
        <dbReference type="ARBA" id="ARBA00023136"/>
    </source>
</evidence>
<feature type="transmembrane region" description="Helical" evidence="6">
    <location>
        <begin position="166"/>
        <end position="185"/>
    </location>
</feature>
<organism evidence="8 9">
    <name type="scientific">Streptomonospora salina</name>
    <dbReference type="NCBI Taxonomy" id="104205"/>
    <lineage>
        <taxon>Bacteria</taxon>
        <taxon>Bacillati</taxon>
        <taxon>Actinomycetota</taxon>
        <taxon>Actinomycetes</taxon>
        <taxon>Streptosporangiales</taxon>
        <taxon>Nocardiopsidaceae</taxon>
        <taxon>Streptomonospora</taxon>
    </lineage>
</organism>
<evidence type="ECO:0000256" key="3">
    <source>
        <dbReference type="ARBA" id="ARBA00022989"/>
    </source>
</evidence>
<comment type="subcellular location">
    <subcellularLocation>
        <location evidence="6">Cell membrane</location>
        <topology evidence="6">Multi-pass membrane protein</topology>
    </subcellularLocation>
    <subcellularLocation>
        <location evidence="1">Membrane</location>
        <topology evidence="1">Multi-pass membrane protein</topology>
    </subcellularLocation>
</comment>
<evidence type="ECO:0000256" key="2">
    <source>
        <dbReference type="ARBA" id="ARBA00022692"/>
    </source>
</evidence>
<feature type="transmembrane region" description="Helical" evidence="6">
    <location>
        <begin position="100"/>
        <end position="126"/>
    </location>
</feature>
<evidence type="ECO:0000256" key="1">
    <source>
        <dbReference type="ARBA" id="ARBA00004141"/>
    </source>
</evidence>
<feature type="transmembrane region" description="Helical" evidence="6">
    <location>
        <begin position="138"/>
        <end position="159"/>
    </location>
</feature>
<feature type="transmembrane region" description="Helical" evidence="6">
    <location>
        <begin position="60"/>
        <end position="79"/>
    </location>
</feature>
<feature type="transmembrane region" description="Helical" evidence="6">
    <location>
        <begin position="221"/>
        <end position="242"/>
    </location>
</feature>
<dbReference type="EMBL" id="JACHLY010000002">
    <property type="protein sequence ID" value="MBB6000988.1"/>
    <property type="molecule type" value="Genomic_DNA"/>
</dbReference>
<dbReference type="InterPro" id="IPR052902">
    <property type="entry name" value="ABC-2_transporter"/>
</dbReference>
<dbReference type="GO" id="GO:0140359">
    <property type="term" value="F:ABC-type transporter activity"/>
    <property type="evidence" value="ECO:0007669"/>
    <property type="project" value="InterPro"/>
</dbReference>
<comment type="similarity">
    <text evidence="6">Belongs to the ABC-2 integral membrane protein family.</text>
</comment>
<dbReference type="AlphaFoldDB" id="A0A841EJM0"/>
<reference evidence="8 9" key="1">
    <citation type="submission" date="2020-08" db="EMBL/GenBank/DDBJ databases">
        <title>Sequencing the genomes of 1000 actinobacteria strains.</title>
        <authorList>
            <person name="Klenk H.-P."/>
        </authorList>
    </citation>
    <scope>NUCLEOTIDE SEQUENCE [LARGE SCALE GENOMIC DNA]</scope>
    <source>
        <strain evidence="8 9">DSM 44593</strain>
    </source>
</reference>
<gene>
    <name evidence="8" type="ORF">HNR25_004817</name>
</gene>
<feature type="domain" description="ABC transmembrane type-2" evidence="7">
    <location>
        <begin position="20"/>
        <end position="245"/>
    </location>
</feature>
<evidence type="ECO:0000313" key="9">
    <source>
        <dbReference type="Proteomes" id="UP000578077"/>
    </source>
</evidence>
<dbReference type="PROSITE" id="PS51012">
    <property type="entry name" value="ABC_TM2"/>
    <property type="match status" value="1"/>
</dbReference>
<evidence type="ECO:0000256" key="5">
    <source>
        <dbReference type="ARBA" id="ARBA00023251"/>
    </source>
</evidence>
<keyword evidence="4 6" id="KW-0472">Membrane</keyword>
<dbReference type="GO" id="GO:0043190">
    <property type="term" value="C:ATP-binding cassette (ABC) transporter complex"/>
    <property type="evidence" value="ECO:0007669"/>
    <property type="project" value="InterPro"/>
</dbReference>